<reference evidence="2" key="1">
    <citation type="submission" date="2021-06" db="EMBL/GenBank/DDBJ databases">
        <title>Parelaphostrongylus tenuis whole genome reference sequence.</title>
        <authorList>
            <person name="Garwood T.J."/>
            <person name="Larsen P.A."/>
            <person name="Fountain-Jones N.M."/>
            <person name="Garbe J.R."/>
            <person name="Macchietto M.G."/>
            <person name="Kania S.A."/>
            <person name="Gerhold R.W."/>
            <person name="Richards J.E."/>
            <person name="Wolf T.M."/>
        </authorList>
    </citation>
    <scope>NUCLEOTIDE SEQUENCE</scope>
    <source>
        <strain evidence="2">MNPRO001-30</strain>
        <tissue evidence="2">Meninges</tissue>
    </source>
</reference>
<evidence type="ECO:0000313" key="4">
    <source>
        <dbReference type="Proteomes" id="UP001196413"/>
    </source>
</evidence>
<dbReference type="EMBL" id="JAHQIW010006084">
    <property type="protein sequence ID" value="KAJ1368085.1"/>
    <property type="molecule type" value="Genomic_DNA"/>
</dbReference>
<sequence>MREQQDLKRSKITLQACDVSWWMGLLRALPHSRINCYRGSNGSRDRIKDTERTKEGSFTLQQEYKPTAQDEETSSE</sequence>
<comment type="caution">
    <text evidence="2">The sequence shown here is derived from an EMBL/GenBank/DDBJ whole genome shotgun (WGS) entry which is preliminary data.</text>
</comment>
<protein>
    <submittedName>
        <fullName evidence="2">Uncharacterized protein</fullName>
    </submittedName>
</protein>
<organism evidence="2 4">
    <name type="scientific">Parelaphostrongylus tenuis</name>
    <name type="common">Meningeal worm</name>
    <dbReference type="NCBI Taxonomy" id="148309"/>
    <lineage>
        <taxon>Eukaryota</taxon>
        <taxon>Metazoa</taxon>
        <taxon>Ecdysozoa</taxon>
        <taxon>Nematoda</taxon>
        <taxon>Chromadorea</taxon>
        <taxon>Rhabditida</taxon>
        <taxon>Rhabditina</taxon>
        <taxon>Rhabditomorpha</taxon>
        <taxon>Strongyloidea</taxon>
        <taxon>Metastrongylidae</taxon>
        <taxon>Parelaphostrongylus</taxon>
    </lineage>
</organism>
<evidence type="ECO:0000256" key="1">
    <source>
        <dbReference type="SAM" id="MobiDB-lite"/>
    </source>
</evidence>
<dbReference type="AlphaFoldDB" id="A0AAD5MVI7"/>
<evidence type="ECO:0000313" key="3">
    <source>
        <dbReference type="EMBL" id="KAJ1368085.1"/>
    </source>
</evidence>
<name>A0AAD5MVI7_PARTN</name>
<evidence type="ECO:0000313" key="2">
    <source>
        <dbReference type="EMBL" id="KAJ1365345.1"/>
    </source>
</evidence>
<feature type="compositionally biased region" description="Basic and acidic residues" evidence="1">
    <location>
        <begin position="43"/>
        <end position="55"/>
    </location>
</feature>
<proteinExistence type="predicted"/>
<feature type="region of interest" description="Disordered" evidence="1">
    <location>
        <begin position="37"/>
        <end position="76"/>
    </location>
</feature>
<dbReference type="Proteomes" id="UP001196413">
    <property type="component" value="Unassembled WGS sequence"/>
</dbReference>
<keyword evidence="4" id="KW-1185">Reference proteome</keyword>
<dbReference type="EMBL" id="JAHQIW010005242">
    <property type="protein sequence ID" value="KAJ1365345.1"/>
    <property type="molecule type" value="Genomic_DNA"/>
</dbReference>
<accession>A0AAD5MVI7</accession>
<gene>
    <name evidence="2" type="ORF">KIN20_025617</name>
    <name evidence="3" type="ORF">KIN20_029147</name>
</gene>